<accession>A0AAV2PI43</accession>
<evidence type="ECO:0000313" key="16">
    <source>
        <dbReference type="Proteomes" id="UP001497623"/>
    </source>
</evidence>
<dbReference type="Gene3D" id="1.10.287.70">
    <property type="match status" value="1"/>
</dbReference>
<evidence type="ECO:0000256" key="6">
    <source>
        <dbReference type="ARBA" id="ARBA00022989"/>
    </source>
</evidence>
<keyword evidence="8 13" id="KW-0472">Membrane</keyword>
<feature type="non-terminal residue" evidence="15">
    <location>
        <position position="494"/>
    </location>
</feature>
<evidence type="ECO:0000256" key="3">
    <source>
        <dbReference type="ARBA" id="ARBA00022448"/>
    </source>
</evidence>
<evidence type="ECO:0000256" key="12">
    <source>
        <dbReference type="ARBA" id="ARBA00023303"/>
    </source>
</evidence>
<protein>
    <recommendedName>
        <fullName evidence="14">Ionotropic glutamate receptor C-terminal domain-containing protein</fullName>
    </recommendedName>
</protein>
<evidence type="ECO:0000259" key="14">
    <source>
        <dbReference type="SMART" id="SM00079"/>
    </source>
</evidence>
<evidence type="ECO:0000256" key="13">
    <source>
        <dbReference type="SAM" id="Phobius"/>
    </source>
</evidence>
<evidence type="ECO:0000256" key="8">
    <source>
        <dbReference type="ARBA" id="ARBA00023136"/>
    </source>
</evidence>
<name>A0AAV2PI43_MEGNR</name>
<reference evidence="15 16" key="1">
    <citation type="submission" date="2024-05" db="EMBL/GenBank/DDBJ databases">
        <authorList>
            <person name="Wallberg A."/>
        </authorList>
    </citation>
    <scope>NUCLEOTIDE SEQUENCE [LARGE SCALE GENOMIC DNA]</scope>
</reference>
<dbReference type="InterPro" id="IPR001320">
    <property type="entry name" value="Iontro_rcpt_C"/>
</dbReference>
<dbReference type="AlphaFoldDB" id="A0AAV2PI43"/>
<evidence type="ECO:0000256" key="10">
    <source>
        <dbReference type="ARBA" id="ARBA00023180"/>
    </source>
</evidence>
<feature type="transmembrane region" description="Helical" evidence="13">
    <location>
        <begin position="320"/>
        <end position="342"/>
    </location>
</feature>
<keyword evidence="10" id="KW-0325">Glycoprotein</keyword>
<dbReference type="InterPro" id="IPR019594">
    <property type="entry name" value="Glu/Gly-bd"/>
</dbReference>
<sequence>VALNVKKRHFIATNEENHSHFAYKPHLTDISREKRLTTQVVTLALNRWRSTRYFTPRFINPKQHRSIPPLPDTFTLARTLQNNLRYMILPDLTILPETATSEGSTPYTLGPSRRLMNWPACSIINIERQTLFKLKLSIKSLIKPISFCLNILYLPSWNVKRHYFGFITIDRDWVAARMPNNCSIKKIGILHRLEVDFAVASFTITYIRNTVIDFTHAYYEEPTTILIPPPQETDKLFTFLEPFSWQVWVLLVATVVVVGILLWLMMLVPHIPMMYPFDQPQYQRRKQQSLYRYLWDTATALFTQSHLMQENEPGRILHGVWWMISVILIYTYNGTLISFLTVPRLEALIDSLEDLAGQREVLWTFRHATSHDSLFKNAEPPSTYHKIGLLIKESPHLKVTSDAEGVAAVLEKNMAFIKEQRHMCFDTIFVRTKEIRIGQVPQLFFSAGFGWVVPERSPYLRLFNAEILKMSQLGLFSVWYRQYWPKPNECTHGR</sequence>
<keyword evidence="3" id="KW-0813">Transport</keyword>
<dbReference type="GO" id="GO:0015276">
    <property type="term" value="F:ligand-gated monoatomic ion channel activity"/>
    <property type="evidence" value="ECO:0007669"/>
    <property type="project" value="InterPro"/>
</dbReference>
<evidence type="ECO:0000256" key="4">
    <source>
        <dbReference type="ARBA" id="ARBA00022475"/>
    </source>
</evidence>
<dbReference type="PANTHER" id="PTHR42643:SF24">
    <property type="entry name" value="IONOTROPIC RECEPTOR 60A"/>
    <property type="match status" value="1"/>
</dbReference>
<keyword evidence="12" id="KW-0407">Ion channel</keyword>
<dbReference type="InterPro" id="IPR052192">
    <property type="entry name" value="Insect_Ionotropic_Sensory_Rcpt"/>
</dbReference>
<dbReference type="Pfam" id="PF00060">
    <property type="entry name" value="Lig_chan"/>
    <property type="match status" value="1"/>
</dbReference>
<feature type="non-terminal residue" evidence="15">
    <location>
        <position position="1"/>
    </location>
</feature>
<keyword evidence="4" id="KW-1003">Cell membrane</keyword>
<dbReference type="EMBL" id="CAXKWB010000124">
    <property type="protein sequence ID" value="CAL4059420.1"/>
    <property type="molecule type" value="Genomic_DNA"/>
</dbReference>
<organism evidence="15 16">
    <name type="scientific">Meganyctiphanes norvegica</name>
    <name type="common">Northern krill</name>
    <name type="synonym">Thysanopoda norvegica</name>
    <dbReference type="NCBI Taxonomy" id="48144"/>
    <lineage>
        <taxon>Eukaryota</taxon>
        <taxon>Metazoa</taxon>
        <taxon>Ecdysozoa</taxon>
        <taxon>Arthropoda</taxon>
        <taxon>Crustacea</taxon>
        <taxon>Multicrustacea</taxon>
        <taxon>Malacostraca</taxon>
        <taxon>Eumalacostraca</taxon>
        <taxon>Eucarida</taxon>
        <taxon>Euphausiacea</taxon>
        <taxon>Euphausiidae</taxon>
        <taxon>Meganyctiphanes</taxon>
    </lineage>
</organism>
<evidence type="ECO:0000256" key="1">
    <source>
        <dbReference type="ARBA" id="ARBA00004651"/>
    </source>
</evidence>
<keyword evidence="11" id="KW-1071">Ligand-gated ion channel</keyword>
<keyword evidence="7" id="KW-0406">Ion transport</keyword>
<comment type="subcellular location">
    <subcellularLocation>
        <location evidence="1">Cell membrane</location>
        <topology evidence="1">Multi-pass membrane protein</topology>
    </subcellularLocation>
</comment>
<dbReference type="Pfam" id="PF10613">
    <property type="entry name" value="Lig_chan-Glu_bd"/>
    <property type="match status" value="1"/>
</dbReference>
<keyword evidence="6 13" id="KW-1133">Transmembrane helix</keyword>
<comment type="caution">
    <text evidence="15">The sequence shown here is derived from an EMBL/GenBank/DDBJ whole genome shotgun (WGS) entry which is preliminary data.</text>
</comment>
<dbReference type="GO" id="GO:0005886">
    <property type="term" value="C:plasma membrane"/>
    <property type="evidence" value="ECO:0007669"/>
    <property type="project" value="UniProtKB-SubCell"/>
</dbReference>
<dbReference type="GO" id="GO:0050906">
    <property type="term" value="P:detection of stimulus involved in sensory perception"/>
    <property type="evidence" value="ECO:0007669"/>
    <property type="project" value="UniProtKB-ARBA"/>
</dbReference>
<evidence type="ECO:0000256" key="9">
    <source>
        <dbReference type="ARBA" id="ARBA00023170"/>
    </source>
</evidence>
<dbReference type="PANTHER" id="PTHR42643">
    <property type="entry name" value="IONOTROPIC RECEPTOR 20A-RELATED"/>
    <property type="match status" value="1"/>
</dbReference>
<comment type="similarity">
    <text evidence="2">Belongs to the glutamate-gated ion channel (TC 1.A.10.1) family.</text>
</comment>
<dbReference type="SUPFAM" id="SSF53850">
    <property type="entry name" value="Periplasmic binding protein-like II"/>
    <property type="match status" value="1"/>
</dbReference>
<gene>
    <name evidence="15" type="ORF">MNOR_LOCUS542</name>
</gene>
<feature type="transmembrane region" description="Helical" evidence="13">
    <location>
        <begin position="245"/>
        <end position="269"/>
    </location>
</feature>
<evidence type="ECO:0000256" key="11">
    <source>
        <dbReference type="ARBA" id="ARBA00023286"/>
    </source>
</evidence>
<keyword evidence="16" id="KW-1185">Reference proteome</keyword>
<evidence type="ECO:0000313" key="15">
    <source>
        <dbReference type="EMBL" id="CAL4059420.1"/>
    </source>
</evidence>
<keyword evidence="9" id="KW-0675">Receptor</keyword>
<evidence type="ECO:0000256" key="7">
    <source>
        <dbReference type="ARBA" id="ARBA00023065"/>
    </source>
</evidence>
<dbReference type="Proteomes" id="UP001497623">
    <property type="component" value="Unassembled WGS sequence"/>
</dbReference>
<keyword evidence="5 13" id="KW-0812">Transmembrane</keyword>
<evidence type="ECO:0000256" key="2">
    <source>
        <dbReference type="ARBA" id="ARBA00008685"/>
    </source>
</evidence>
<evidence type="ECO:0000256" key="5">
    <source>
        <dbReference type="ARBA" id="ARBA00022692"/>
    </source>
</evidence>
<dbReference type="Gene3D" id="3.40.190.10">
    <property type="entry name" value="Periplasmic binding protein-like II"/>
    <property type="match status" value="1"/>
</dbReference>
<proteinExistence type="inferred from homology"/>
<feature type="domain" description="Ionotropic glutamate receptor C-terminal" evidence="14">
    <location>
        <begin position="151"/>
        <end position="486"/>
    </location>
</feature>
<dbReference type="SMART" id="SM00079">
    <property type="entry name" value="PBPe"/>
    <property type="match status" value="1"/>
</dbReference>